<evidence type="ECO:0000256" key="7">
    <source>
        <dbReference type="ARBA" id="ARBA00022692"/>
    </source>
</evidence>
<accession>A0A109DCX7</accession>
<dbReference type="InterPro" id="IPR051125">
    <property type="entry name" value="ABC-4/HrtB_transporter"/>
</dbReference>
<proteinExistence type="inferred from homology"/>
<dbReference type="Proteomes" id="UP000067598">
    <property type="component" value="Unassembled WGS sequence"/>
</dbReference>
<keyword evidence="7 11" id="KW-0812">Transmembrane</keyword>
<gene>
    <name evidence="13" type="ORF">AEL95_09020</name>
</gene>
<dbReference type="Pfam" id="PF02687">
    <property type="entry name" value="FtsX"/>
    <property type="match status" value="1"/>
</dbReference>
<dbReference type="InterPro" id="IPR003838">
    <property type="entry name" value="ABC3_permease_C"/>
</dbReference>
<comment type="function">
    <text evidence="10">Part of the ABC transporter complex hrt involved in hemin import. Responsible for the translocation of the substrate across the membrane.</text>
</comment>
<evidence type="ECO:0000256" key="4">
    <source>
        <dbReference type="ARBA" id="ARBA00016962"/>
    </source>
</evidence>
<keyword evidence="6" id="KW-1003">Cell membrane</keyword>
<evidence type="ECO:0000313" key="13">
    <source>
        <dbReference type="EMBL" id="KWU03118.1"/>
    </source>
</evidence>
<feature type="transmembrane region" description="Helical" evidence="11">
    <location>
        <begin position="277"/>
        <end position="302"/>
    </location>
</feature>
<reference evidence="13 14" key="1">
    <citation type="journal article" date="2016" name="Microbiology (Mosc.)">
        <title>Comparison of Lactobacillus crispatus isolates from Lactobacillus-dominated vaginal microbiomes with isolates from microbiomes containing bacterial vaginosis-associated bacteria.</title>
        <authorList>
            <person name="Abdelmaksoud A.A."/>
            <person name="Koparde V.N."/>
            <person name="Sheth N.U."/>
            <person name="Serrano M.G."/>
            <person name="Glascock A.L."/>
            <person name="Fettweis J.M."/>
            <person name="Strauss Iii J.F."/>
            <person name="Buck G.A."/>
            <person name="Jefferson K.K."/>
        </authorList>
    </citation>
    <scope>NUCLEOTIDE SEQUENCE [LARGE SCALE GENOMIC DNA]</scope>
    <source>
        <strain evidence="13 14">VMC3</strain>
    </source>
</reference>
<sequence>MFLALKEIKHEKLRYGLIILMIFLISYLIFMLSSLAVGLASQNTQAIENWNAQKIVLNKNANISMSQSILTKDDLKNAKIGKNEAIIGQLGIVAKKKGKNSISAQFLGIKKDQFIYQDQDIIAGKKAKNGNQITVDSSFKDKGYKLGDQISLNGSKKKYKIVGFVNNAKINIAPIVYGSMKTWKKLRMVAPNVAASAVVSKNSNYKFNYKDAKTYPIQAFIDKLPGYTAQNLTFELMIGFLFVISLIVIAVFLYILTMQKMHNFAVMRAQGIPSKTLVGATISQSIILVAIGVVIAIILMWLTDLTLPAAVPMTFTPAIMISGTLGMLVMGIIGSLIPIRSILKVDPAKAIGE</sequence>
<evidence type="ECO:0000256" key="9">
    <source>
        <dbReference type="ARBA" id="ARBA00023136"/>
    </source>
</evidence>
<dbReference type="PANTHER" id="PTHR43738">
    <property type="entry name" value="ABC TRANSPORTER, MEMBRANE PROTEIN"/>
    <property type="match status" value="1"/>
</dbReference>
<dbReference type="PATRIC" id="fig|47770.28.peg.1316"/>
<evidence type="ECO:0000256" key="11">
    <source>
        <dbReference type="SAM" id="Phobius"/>
    </source>
</evidence>
<evidence type="ECO:0000256" key="6">
    <source>
        <dbReference type="ARBA" id="ARBA00022475"/>
    </source>
</evidence>
<comment type="subcellular location">
    <subcellularLocation>
        <location evidence="1">Cell membrane</location>
        <topology evidence="1">Multi-pass membrane protein</topology>
    </subcellularLocation>
</comment>
<evidence type="ECO:0000256" key="1">
    <source>
        <dbReference type="ARBA" id="ARBA00004651"/>
    </source>
</evidence>
<protein>
    <recommendedName>
        <fullName evidence="4">Putative hemin transport system permease protein HrtB</fullName>
    </recommendedName>
</protein>
<name>A0A109DCX7_9LACO</name>
<evidence type="ECO:0000256" key="8">
    <source>
        <dbReference type="ARBA" id="ARBA00022989"/>
    </source>
</evidence>
<evidence type="ECO:0000259" key="12">
    <source>
        <dbReference type="Pfam" id="PF02687"/>
    </source>
</evidence>
<evidence type="ECO:0000313" key="14">
    <source>
        <dbReference type="Proteomes" id="UP000067598"/>
    </source>
</evidence>
<comment type="caution">
    <text evidence="13">The sequence shown here is derived from an EMBL/GenBank/DDBJ whole genome shotgun (WGS) entry which is preliminary data.</text>
</comment>
<evidence type="ECO:0000256" key="2">
    <source>
        <dbReference type="ARBA" id="ARBA00008697"/>
    </source>
</evidence>
<dbReference type="GO" id="GO:0005886">
    <property type="term" value="C:plasma membrane"/>
    <property type="evidence" value="ECO:0007669"/>
    <property type="project" value="UniProtKB-SubCell"/>
</dbReference>
<keyword evidence="5" id="KW-0813">Transport</keyword>
<keyword evidence="8 11" id="KW-1133">Transmembrane helix</keyword>
<feature type="transmembrane region" description="Helical" evidence="11">
    <location>
        <begin position="15"/>
        <end position="39"/>
    </location>
</feature>
<keyword evidence="9 11" id="KW-0472">Membrane</keyword>
<dbReference type="AlphaFoldDB" id="A0A109DCX7"/>
<feature type="transmembrane region" description="Helical" evidence="11">
    <location>
        <begin position="314"/>
        <end position="339"/>
    </location>
</feature>
<dbReference type="PANTHER" id="PTHR43738:SF1">
    <property type="entry name" value="HEMIN TRANSPORT SYSTEM PERMEASE PROTEIN HRTB-RELATED"/>
    <property type="match status" value="1"/>
</dbReference>
<evidence type="ECO:0000256" key="5">
    <source>
        <dbReference type="ARBA" id="ARBA00022448"/>
    </source>
</evidence>
<organism evidence="13 14">
    <name type="scientific">Lactobacillus crispatus</name>
    <dbReference type="NCBI Taxonomy" id="47770"/>
    <lineage>
        <taxon>Bacteria</taxon>
        <taxon>Bacillati</taxon>
        <taxon>Bacillota</taxon>
        <taxon>Bacilli</taxon>
        <taxon>Lactobacillales</taxon>
        <taxon>Lactobacillaceae</taxon>
        <taxon>Lactobacillus</taxon>
    </lineage>
</organism>
<comment type="similarity">
    <text evidence="2">Belongs to the ABC-4 integral membrane protein family. HrtB subfamily.</text>
</comment>
<evidence type="ECO:0000256" key="3">
    <source>
        <dbReference type="ARBA" id="ARBA00011131"/>
    </source>
</evidence>
<comment type="subunit">
    <text evidence="3">The complex is composed of two ATP-binding proteins (HrtA), two transmembrane proteins (HrtB) and a solute-binding protein.</text>
</comment>
<evidence type="ECO:0000256" key="10">
    <source>
        <dbReference type="ARBA" id="ARBA00024973"/>
    </source>
</evidence>
<feature type="domain" description="ABC3 transporter permease C-terminal" evidence="12">
    <location>
        <begin position="237"/>
        <end position="347"/>
    </location>
</feature>
<feature type="transmembrane region" description="Helical" evidence="11">
    <location>
        <begin position="236"/>
        <end position="256"/>
    </location>
</feature>
<dbReference type="EMBL" id="LJGP01000041">
    <property type="protein sequence ID" value="KWU03118.1"/>
    <property type="molecule type" value="Genomic_DNA"/>
</dbReference>
<dbReference type="RefSeq" id="WP_060462440.1">
    <property type="nucleotide sequence ID" value="NZ_AP025162.1"/>
</dbReference>